<dbReference type="Proteomes" id="UP001732700">
    <property type="component" value="Chromosome 6D"/>
</dbReference>
<evidence type="ECO:0000313" key="1">
    <source>
        <dbReference type="EnsemblPlants" id="AVESA.00010b.r2.6DG1185030.1.CDS"/>
    </source>
</evidence>
<reference evidence="1" key="1">
    <citation type="submission" date="2021-05" db="EMBL/GenBank/DDBJ databases">
        <authorList>
            <person name="Scholz U."/>
            <person name="Mascher M."/>
            <person name="Fiebig A."/>
        </authorList>
    </citation>
    <scope>NUCLEOTIDE SEQUENCE [LARGE SCALE GENOMIC DNA]</scope>
</reference>
<organism evidence="1 2">
    <name type="scientific">Avena sativa</name>
    <name type="common">Oat</name>
    <dbReference type="NCBI Taxonomy" id="4498"/>
    <lineage>
        <taxon>Eukaryota</taxon>
        <taxon>Viridiplantae</taxon>
        <taxon>Streptophyta</taxon>
        <taxon>Embryophyta</taxon>
        <taxon>Tracheophyta</taxon>
        <taxon>Spermatophyta</taxon>
        <taxon>Magnoliopsida</taxon>
        <taxon>Liliopsida</taxon>
        <taxon>Poales</taxon>
        <taxon>Poaceae</taxon>
        <taxon>BOP clade</taxon>
        <taxon>Pooideae</taxon>
        <taxon>Poodae</taxon>
        <taxon>Poeae</taxon>
        <taxon>Poeae Chloroplast Group 1 (Aveneae type)</taxon>
        <taxon>Aveninae</taxon>
        <taxon>Avena</taxon>
    </lineage>
</organism>
<accession>A0ACD5ZFU7</accession>
<evidence type="ECO:0000313" key="2">
    <source>
        <dbReference type="Proteomes" id="UP001732700"/>
    </source>
</evidence>
<name>A0ACD5ZFU7_AVESA</name>
<sequence>MDDLAITMGSNNIADESVVPTSMDYHLLKEMTDGFSENQLLGQGGFGKVYKGVNKDGRTFAVKVLYSTNPDDPKFKRELWNLASVRHENIVRLYGFCNETKQDLVRYNNGNFVFADNIRMALCLEYMPNGSLANYLSDEFNGHDWRTYYRIIKGTCQGLKCLHESNTPILHLDLKLDNILLDEKMDPKIADFGLSRLLGGNLTQVTEQFAGTLGYVPPEFIERGQISSKFDIFSLGVVITNILVGPKGYSETIDMSSSDFIDYVHEIWRNRLEASPFYAADIDLYYEQIKRCSEIALKCVERDRKKRPSIEDIVKMLNVTECMIPFPPTNSQGLLTDQMRPFMSGNIELLDVHPLRLCFPFEPNKLISCPLHVKNKTDRYVAFRCLPETRERCFNKLWQLWDTLPPRSTRTYVVTVGKQQDQPQDVDKLAVMQSCVVPSNINPTEMNFIGAIEETGAKPYQVALTADFSQEGDPTTSDEPIRPEIKMIQCPDDFGDILSMDIHTNAPRILTGHQHGYVAIWDYETQKNVMELKVSEEPGLLHSLQHSSCLTSILASKFMPKNCFAVGDACGYIHVHRYRPNRRMLKILKAHSGSVTSLAIHSSDTLLLSSSSCDGLIKLWDWGAGWDCIGRFKACSRVVMFDPRNNSMFASVSLCGILQIWNTDDFDHPKFIFGCQRHCKVFSVDYFSKDGDNWFIITGSTNGVSHIWDLQTNKYITELKGSNLWQGKHIFHVTKVGVTNHRPPLLITSCHNGVTLFNSTNYGHENKIEFTFGQVYNCVCIKRTSKDSKDRLAIAVNGGIAVMEINHG</sequence>
<keyword evidence="2" id="KW-1185">Reference proteome</keyword>
<dbReference type="EnsemblPlants" id="AVESA.00010b.r2.6DG1185030.1">
    <property type="protein sequence ID" value="AVESA.00010b.r2.6DG1185030.1.CDS"/>
    <property type="gene ID" value="AVESA.00010b.r2.6DG1185030"/>
</dbReference>
<protein>
    <submittedName>
        <fullName evidence="1">Uncharacterized protein</fullName>
    </submittedName>
</protein>
<reference evidence="1" key="2">
    <citation type="submission" date="2025-09" db="UniProtKB">
        <authorList>
            <consortium name="EnsemblPlants"/>
        </authorList>
    </citation>
    <scope>IDENTIFICATION</scope>
</reference>
<proteinExistence type="predicted"/>